<gene>
    <name evidence="2" type="ORF">SDC9_192596</name>
</gene>
<organism evidence="2">
    <name type="scientific">bioreactor metagenome</name>
    <dbReference type="NCBI Taxonomy" id="1076179"/>
    <lineage>
        <taxon>unclassified sequences</taxon>
        <taxon>metagenomes</taxon>
        <taxon>ecological metagenomes</taxon>
    </lineage>
</organism>
<dbReference type="InterPro" id="IPR011051">
    <property type="entry name" value="RmlC_Cupin_sf"/>
</dbReference>
<dbReference type="SUPFAM" id="SSF51182">
    <property type="entry name" value="RmlC-like cupins"/>
    <property type="match status" value="1"/>
</dbReference>
<dbReference type="EMBL" id="VSSQ01104611">
    <property type="protein sequence ID" value="MPN45029.1"/>
    <property type="molecule type" value="Genomic_DNA"/>
</dbReference>
<feature type="domain" description="Quercetin 2,3-dioxygenase C-terminal cupin" evidence="1">
    <location>
        <begin position="8"/>
        <end position="95"/>
    </location>
</feature>
<reference evidence="2" key="1">
    <citation type="submission" date="2019-08" db="EMBL/GenBank/DDBJ databases">
        <authorList>
            <person name="Kucharzyk K."/>
            <person name="Murdoch R.W."/>
            <person name="Higgins S."/>
            <person name="Loffler F."/>
        </authorList>
    </citation>
    <scope>NUCLEOTIDE SEQUENCE</scope>
</reference>
<comment type="caution">
    <text evidence="2">The sequence shown here is derived from an EMBL/GenBank/DDBJ whole genome shotgun (WGS) entry which is preliminary data.</text>
</comment>
<sequence>MSNKLGQIVSPIGDYEGDGVQIYQKSWFYLGRFDQSKSISFNPKNTQNGLYLFLLEGSANVDGYDLNKRDALTVLDACQVDINMEKDSTILLIEVPMSW</sequence>
<dbReference type="AlphaFoldDB" id="A0A645I3J3"/>
<dbReference type="Pfam" id="PF17954">
    <property type="entry name" value="Pirin_C_2"/>
    <property type="match status" value="1"/>
</dbReference>
<accession>A0A645I3J3</accession>
<protein>
    <recommendedName>
        <fullName evidence="1">Quercetin 2,3-dioxygenase C-terminal cupin domain-containing protein</fullName>
    </recommendedName>
</protein>
<evidence type="ECO:0000259" key="1">
    <source>
        <dbReference type="Pfam" id="PF17954"/>
    </source>
</evidence>
<dbReference type="InterPro" id="IPR014710">
    <property type="entry name" value="RmlC-like_jellyroll"/>
</dbReference>
<proteinExistence type="predicted"/>
<name>A0A645I3J3_9ZZZZ</name>
<dbReference type="InterPro" id="IPR041602">
    <property type="entry name" value="Quercetinase_C"/>
</dbReference>
<evidence type="ECO:0000313" key="2">
    <source>
        <dbReference type="EMBL" id="MPN45029.1"/>
    </source>
</evidence>
<dbReference type="Gene3D" id="2.60.120.10">
    <property type="entry name" value="Jelly Rolls"/>
    <property type="match status" value="1"/>
</dbReference>